<dbReference type="EMBL" id="JADYXP020000014">
    <property type="protein sequence ID" value="KAL0109810.1"/>
    <property type="molecule type" value="Genomic_DNA"/>
</dbReference>
<feature type="compositionally biased region" description="Basic and acidic residues" evidence="1">
    <location>
        <begin position="1"/>
        <end position="24"/>
    </location>
</feature>
<evidence type="ECO:0000256" key="1">
    <source>
        <dbReference type="SAM" id="MobiDB-lite"/>
    </source>
</evidence>
<keyword evidence="3" id="KW-1185">Reference proteome</keyword>
<gene>
    <name evidence="2" type="ORF">PUN28_013462</name>
</gene>
<sequence>MHRKTDASRRLSPRVKESKLKDAGRPAFRKTQPRAVRTLFLANLSVRSIREIIHRSRHIHLQRNDAVNLEFTSSALSARRFSRFFPNAMSRIRGRW</sequence>
<dbReference type="Proteomes" id="UP001430953">
    <property type="component" value="Unassembled WGS sequence"/>
</dbReference>
<proteinExistence type="predicted"/>
<dbReference type="AlphaFoldDB" id="A0AAW2F3W2"/>
<reference evidence="2 3" key="1">
    <citation type="submission" date="2023-03" db="EMBL/GenBank/DDBJ databases">
        <title>High recombination rates correlate with genetic variation in Cardiocondyla obscurior ants.</title>
        <authorList>
            <person name="Errbii M."/>
        </authorList>
    </citation>
    <scope>NUCLEOTIDE SEQUENCE [LARGE SCALE GENOMIC DNA]</scope>
    <source>
        <strain evidence="2">Alpha-2009</strain>
        <tissue evidence="2">Whole body</tissue>
    </source>
</reference>
<feature type="region of interest" description="Disordered" evidence="1">
    <location>
        <begin position="1"/>
        <end position="28"/>
    </location>
</feature>
<organism evidence="2 3">
    <name type="scientific">Cardiocondyla obscurior</name>
    <dbReference type="NCBI Taxonomy" id="286306"/>
    <lineage>
        <taxon>Eukaryota</taxon>
        <taxon>Metazoa</taxon>
        <taxon>Ecdysozoa</taxon>
        <taxon>Arthropoda</taxon>
        <taxon>Hexapoda</taxon>
        <taxon>Insecta</taxon>
        <taxon>Pterygota</taxon>
        <taxon>Neoptera</taxon>
        <taxon>Endopterygota</taxon>
        <taxon>Hymenoptera</taxon>
        <taxon>Apocrita</taxon>
        <taxon>Aculeata</taxon>
        <taxon>Formicoidea</taxon>
        <taxon>Formicidae</taxon>
        <taxon>Myrmicinae</taxon>
        <taxon>Cardiocondyla</taxon>
    </lineage>
</organism>
<accession>A0AAW2F3W2</accession>
<evidence type="ECO:0000313" key="3">
    <source>
        <dbReference type="Proteomes" id="UP001430953"/>
    </source>
</evidence>
<protein>
    <submittedName>
        <fullName evidence="2">Uncharacterized protein</fullName>
    </submittedName>
</protein>
<evidence type="ECO:0000313" key="2">
    <source>
        <dbReference type="EMBL" id="KAL0109810.1"/>
    </source>
</evidence>
<name>A0AAW2F3W2_9HYME</name>
<comment type="caution">
    <text evidence="2">The sequence shown here is derived from an EMBL/GenBank/DDBJ whole genome shotgun (WGS) entry which is preliminary data.</text>
</comment>